<dbReference type="PROSITE" id="PS00107">
    <property type="entry name" value="PROTEIN_KINASE_ATP"/>
    <property type="match status" value="1"/>
</dbReference>
<proteinExistence type="predicted"/>
<protein>
    <recommendedName>
        <fullName evidence="5">Protein kinase domain-containing protein</fullName>
    </recommendedName>
</protein>
<dbReference type="Pfam" id="PF13857">
    <property type="entry name" value="Ank_5"/>
    <property type="match status" value="1"/>
</dbReference>
<dbReference type="PANTHER" id="PTHR24198">
    <property type="entry name" value="ANKYRIN REPEAT AND PROTEIN KINASE DOMAIN-CONTAINING PROTEIN"/>
    <property type="match status" value="1"/>
</dbReference>
<evidence type="ECO:0000256" key="2">
    <source>
        <dbReference type="ARBA" id="ARBA00023043"/>
    </source>
</evidence>
<dbReference type="Pfam" id="PF12796">
    <property type="entry name" value="Ank_2"/>
    <property type="match status" value="2"/>
</dbReference>
<evidence type="ECO:0000256" key="4">
    <source>
        <dbReference type="PROSITE-ProRule" id="PRU10141"/>
    </source>
</evidence>
<dbReference type="EMBL" id="JNBS01001123">
    <property type="protein sequence ID" value="OQS02473.1"/>
    <property type="molecule type" value="Genomic_DNA"/>
</dbReference>
<keyword evidence="4" id="KW-0067">ATP-binding</keyword>
<evidence type="ECO:0000259" key="5">
    <source>
        <dbReference type="PROSITE" id="PS50011"/>
    </source>
</evidence>
<feature type="domain" description="Protein kinase" evidence="5">
    <location>
        <begin position="387"/>
        <end position="645"/>
    </location>
</feature>
<evidence type="ECO:0000313" key="7">
    <source>
        <dbReference type="Proteomes" id="UP000243217"/>
    </source>
</evidence>
<dbReference type="GO" id="GO:0004672">
    <property type="term" value="F:protein kinase activity"/>
    <property type="evidence" value="ECO:0007669"/>
    <property type="project" value="InterPro"/>
</dbReference>
<dbReference type="PRINTS" id="PR01415">
    <property type="entry name" value="ANKYRIN"/>
</dbReference>
<dbReference type="InterPro" id="IPR017441">
    <property type="entry name" value="Protein_kinase_ATP_BS"/>
</dbReference>
<dbReference type="SMART" id="SM00248">
    <property type="entry name" value="ANK"/>
    <property type="match status" value="9"/>
</dbReference>
<feature type="binding site" evidence="4">
    <location>
        <position position="414"/>
    </location>
    <ligand>
        <name>ATP</name>
        <dbReference type="ChEBI" id="CHEBI:30616"/>
    </ligand>
</feature>
<dbReference type="PROSITE" id="PS50088">
    <property type="entry name" value="ANK_REPEAT"/>
    <property type="match status" value="5"/>
</dbReference>
<evidence type="ECO:0000256" key="1">
    <source>
        <dbReference type="ARBA" id="ARBA00022737"/>
    </source>
</evidence>
<dbReference type="InterPro" id="IPR002110">
    <property type="entry name" value="Ankyrin_rpt"/>
</dbReference>
<feature type="repeat" description="ANK" evidence="3">
    <location>
        <begin position="141"/>
        <end position="173"/>
    </location>
</feature>
<keyword evidence="1" id="KW-0677">Repeat</keyword>
<feature type="repeat" description="ANK" evidence="3">
    <location>
        <begin position="108"/>
        <end position="140"/>
    </location>
</feature>
<dbReference type="InterPro" id="IPR000719">
    <property type="entry name" value="Prot_kinase_dom"/>
</dbReference>
<reference evidence="6 7" key="1">
    <citation type="journal article" date="2014" name="Genome Biol. Evol.">
        <title>The secreted proteins of Achlya hypogyna and Thraustotheca clavata identify the ancestral oomycete secretome and reveal gene acquisitions by horizontal gene transfer.</title>
        <authorList>
            <person name="Misner I."/>
            <person name="Blouin N."/>
            <person name="Leonard G."/>
            <person name="Richards T.A."/>
            <person name="Lane C.E."/>
        </authorList>
    </citation>
    <scope>NUCLEOTIDE SEQUENCE [LARGE SCALE GENOMIC DNA]</scope>
    <source>
        <strain evidence="6 7">ATCC 34112</strain>
    </source>
</reference>
<dbReference type="SUPFAM" id="SSF48403">
    <property type="entry name" value="Ankyrin repeat"/>
    <property type="match status" value="2"/>
</dbReference>
<sequence length="807" mass="89695">MFPFLSAKDKEKRLLQAAQDGNIHDIKKLLKKEVNINCKSEDGRSPVHFAAQNGYDSVINLLVNAGASSDLKTVYGWTPLHFAAMGQHENVVAGLINAGATVNAKNNDEWTALHWAARFGNDQITAKLINAGALVDAETNYGWTPLHFASKKQYDKVVDLLVNSGASLDIKDRDDWTPLHLASWNGNDTVVEILLNAGASLDAKTDNGKRPLDLAKDNCQTTTVSLIQSFFRNLTIEEEQDEPTRKTTITKCDSCKSELSTCQDSPSCISIPQPVPVCDSIYIPVAEQTILAQPICVENNEDCFCGVDPHLSDEGEDTLLHLSIKANLENAVDILLRKSSNSIYQRNQEGFTPLTLAIKLGHRKLANRIHSAMLRPIIDVPDSALVVDYRIYLGSGGFGSVYKGLLNGNVVAIKSAHLGKERALMQEISTMMKCRSPYIVDILAVSGRTTNEPKLAMELMDCGDLRAYLDDKRDSKPTYINVTPLEVAWVIANALADLHYTGIAHRNLKSQNILLSAKHYIKLGDLGISREYATSVTSTIAAPFWEAPEVLKSNDHYDYSADIYSFGVILTELDTLQLPYSDLKMSYSSILEQVVNGSLHPSLSENSEPWLKELADHCMTFKSSERPSAYEIVDYLQNVLHHPEEPTKLKIGKRHHHSQYEYNLSPIRIESSMNEGMMYAEKTPIKWTQISCKSCKAINHITSEVCIKCSKSLPHVVAKLAMILVRVKVAQRKGVEINSMVDCEFCLEDNPITSVDCEHCGNALPVLSNEERVAELAKRFEATVNLVAILTFAEMKHWIYLYKCIPA</sequence>
<dbReference type="OrthoDB" id="6781668at2759"/>
<keyword evidence="4" id="KW-0547">Nucleotide-binding</keyword>
<feature type="repeat" description="ANK" evidence="3">
    <location>
        <begin position="42"/>
        <end position="74"/>
    </location>
</feature>
<dbReference type="PROSITE" id="PS50297">
    <property type="entry name" value="ANK_REP_REGION"/>
    <property type="match status" value="5"/>
</dbReference>
<dbReference type="Pfam" id="PF00023">
    <property type="entry name" value="Ank"/>
    <property type="match status" value="1"/>
</dbReference>
<name>A0A1V9ZWS3_9STRA</name>
<dbReference type="PROSITE" id="PS50011">
    <property type="entry name" value="PROTEIN_KINASE_DOM"/>
    <property type="match status" value="1"/>
</dbReference>
<dbReference type="InterPro" id="IPR011009">
    <property type="entry name" value="Kinase-like_dom_sf"/>
</dbReference>
<dbReference type="GO" id="GO:0005524">
    <property type="term" value="F:ATP binding"/>
    <property type="evidence" value="ECO:0007669"/>
    <property type="project" value="UniProtKB-UniRule"/>
</dbReference>
<dbReference type="Pfam" id="PF00069">
    <property type="entry name" value="Pkinase"/>
    <property type="match status" value="1"/>
</dbReference>
<feature type="repeat" description="ANK" evidence="3">
    <location>
        <begin position="75"/>
        <end position="107"/>
    </location>
</feature>
<evidence type="ECO:0000313" key="6">
    <source>
        <dbReference type="EMBL" id="OQS02473.1"/>
    </source>
</evidence>
<dbReference type="InterPro" id="IPR036770">
    <property type="entry name" value="Ankyrin_rpt-contain_sf"/>
</dbReference>
<dbReference type="Gene3D" id="1.25.40.20">
    <property type="entry name" value="Ankyrin repeat-containing domain"/>
    <property type="match status" value="4"/>
</dbReference>
<feature type="repeat" description="ANK" evidence="3">
    <location>
        <begin position="174"/>
        <end position="206"/>
    </location>
</feature>
<keyword evidence="2 3" id="KW-0040">ANK repeat</keyword>
<comment type="caution">
    <text evidence="6">The sequence shown here is derived from an EMBL/GenBank/DDBJ whole genome shotgun (WGS) entry which is preliminary data.</text>
</comment>
<accession>A0A1V9ZWS3</accession>
<dbReference type="AlphaFoldDB" id="A0A1V9ZWS3"/>
<gene>
    <name evidence="6" type="ORF">THRCLA_05149</name>
</gene>
<keyword evidence="7" id="KW-1185">Reference proteome</keyword>
<organism evidence="6 7">
    <name type="scientific">Thraustotheca clavata</name>
    <dbReference type="NCBI Taxonomy" id="74557"/>
    <lineage>
        <taxon>Eukaryota</taxon>
        <taxon>Sar</taxon>
        <taxon>Stramenopiles</taxon>
        <taxon>Oomycota</taxon>
        <taxon>Saprolegniomycetes</taxon>
        <taxon>Saprolegniales</taxon>
        <taxon>Achlyaceae</taxon>
        <taxon>Thraustotheca</taxon>
    </lineage>
</organism>
<dbReference type="SUPFAM" id="SSF56112">
    <property type="entry name" value="Protein kinase-like (PK-like)"/>
    <property type="match status" value="1"/>
</dbReference>
<dbReference type="PANTHER" id="PTHR24198:SF165">
    <property type="entry name" value="ANKYRIN REPEAT-CONTAINING PROTEIN-RELATED"/>
    <property type="match status" value="1"/>
</dbReference>
<dbReference type="Gene3D" id="1.10.510.10">
    <property type="entry name" value="Transferase(Phosphotransferase) domain 1"/>
    <property type="match status" value="1"/>
</dbReference>
<dbReference type="Proteomes" id="UP000243217">
    <property type="component" value="Unassembled WGS sequence"/>
</dbReference>
<evidence type="ECO:0000256" key="3">
    <source>
        <dbReference type="PROSITE-ProRule" id="PRU00023"/>
    </source>
</evidence>
<dbReference type="STRING" id="74557.A0A1V9ZWS3"/>